<keyword evidence="2" id="KW-1185">Reference proteome</keyword>
<gene>
    <name evidence="1" type="ORF">KZX47_12745</name>
</gene>
<evidence type="ECO:0000313" key="1">
    <source>
        <dbReference type="EMBL" id="MBW6396012.1"/>
    </source>
</evidence>
<reference evidence="1 2" key="1">
    <citation type="submission" date="2021-07" db="EMBL/GenBank/DDBJ databases">
        <title>Thermus aquaticus gen. n. and sp. n., a nonsporulating extreme thermophile.</title>
        <authorList>
            <person name="Hu C.-J."/>
            <person name="Li W.-J."/>
            <person name="Xian W.-D."/>
        </authorList>
    </citation>
    <scope>NUCLEOTIDE SEQUENCE [LARGE SCALE GENOMIC DNA]</scope>
    <source>
        <strain evidence="1 2">SYSU G05001</strain>
    </source>
</reference>
<organism evidence="1 2">
    <name type="scientific">Thermus brevis</name>
    <dbReference type="NCBI Taxonomy" id="2862456"/>
    <lineage>
        <taxon>Bacteria</taxon>
        <taxon>Thermotogati</taxon>
        <taxon>Deinococcota</taxon>
        <taxon>Deinococci</taxon>
        <taxon>Thermales</taxon>
        <taxon>Thermaceae</taxon>
        <taxon>Thermus</taxon>
    </lineage>
</organism>
<sequence length="290" mass="32059">MRLFAFPSPSGAAVRLVFGLAPGQAPHVRATPSPDPLDSAGRDVVTPSTRTFPALPPFKALEAPALEYRQHLDLHPSLAEGPVYYHLRPWGENAPWVSVQVDASRPLRTALVGVARDLLRPRLEWHLSRFVAEGRLRPTLGYVPILEQSALAKDDPLPAVLMKEMLAPTGLPIGTARGEWRDAGAGKVYREYAWRYRARVDLLVLSENPSERTELANLVHGAVLVDQPLLEDRGWRGLEVSRAMQMAFDPSGFPVFGEEITVDGEIEVVVREEARYTMPELPAVVMEAPL</sequence>
<dbReference type="EMBL" id="JAHXRS010000029">
    <property type="protein sequence ID" value="MBW6396012.1"/>
    <property type="molecule type" value="Genomic_DNA"/>
</dbReference>
<evidence type="ECO:0000313" key="2">
    <source>
        <dbReference type="Proteomes" id="UP000724268"/>
    </source>
</evidence>
<dbReference type="RefSeq" id="WP_219760467.1">
    <property type="nucleotide sequence ID" value="NZ_JAHXRS010000029.1"/>
</dbReference>
<protein>
    <submittedName>
        <fullName evidence="1">Uncharacterized protein</fullName>
    </submittedName>
</protein>
<dbReference type="Proteomes" id="UP000724268">
    <property type="component" value="Unassembled WGS sequence"/>
</dbReference>
<accession>A0ABS7A104</accession>
<proteinExistence type="predicted"/>
<comment type="caution">
    <text evidence="1">The sequence shown here is derived from an EMBL/GenBank/DDBJ whole genome shotgun (WGS) entry which is preliminary data.</text>
</comment>
<name>A0ABS7A104_9DEIN</name>